<feature type="compositionally biased region" description="Basic and acidic residues" evidence="1">
    <location>
        <begin position="631"/>
        <end position="644"/>
    </location>
</feature>
<feature type="compositionally biased region" description="Low complexity" evidence="1">
    <location>
        <begin position="981"/>
        <end position="991"/>
    </location>
</feature>
<feature type="compositionally biased region" description="Basic and acidic residues" evidence="1">
    <location>
        <begin position="271"/>
        <end position="292"/>
    </location>
</feature>
<feature type="compositionally biased region" description="Basic and acidic residues" evidence="1">
    <location>
        <begin position="545"/>
        <end position="558"/>
    </location>
</feature>
<feature type="region of interest" description="Disordered" evidence="1">
    <location>
        <begin position="70"/>
        <end position="355"/>
    </location>
</feature>
<dbReference type="EMBL" id="JAZHXI010000014">
    <property type="protein sequence ID" value="KAL2064252.1"/>
    <property type="molecule type" value="Genomic_DNA"/>
</dbReference>
<feature type="compositionally biased region" description="Basic and acidic residues" evidence="1">
    <location>
        <begin position="864"/>
        <end position="877"/>
    </location>
</feature>
<accession>A0ABR4C2W3</accession>
<proteinExistence type="predicted"/>
<feature type="compositionally biased region" description="Basic and acidic residues" evidence="1">
    <location>
        <begin position="812"/>
        <end position="841"/>
    </location>
</feature>
<feature type="region of interest" description="Disordered" evidence="1">
    <location>
        <begin position="631"/>
        <end position="676"/>
    </location>
</feature>
<feature type="compositionally biased region" description="Basic and acidic residues" evidence="1">
    <location>
        <begin position="733"/>
        <end position="763"/>
    </location>
</feature>
<evidence type="ECO:0000256" key="2">
    <source>
        <dbReference type="SAM" id="SignalP"/>
    </source>
</evidence>
<organism evidence="3 4">
    <name type="scientific">Oculimacula yallundae</name>
    <dbReference type="NCBI Taxonomy" id="86028"/>
    <lineage>
        <taxon>Eukaryota</taxon>
        <taxon>Fungi</taxon>
        <taxon>Dikarya</taxon>
        <taxon>Ascomycota</taxon>
        <taxon>Pezizomycotina</taxon>
        <taxon>Leotiomycetes</taxon>
        <taxon>Helotiales</taxon>
        <taxon>Ploettnerulaceae</taxon>
        <taxon>Oculimacula</taxon>
    </lineage>
</organism>
<protein>
    <submittedName>
        <fullName evidence="3">Uncharacterized protein</fullName>
    </submittedName>
</protein>
<feature type="signal peptide" evidence="2">
    <location>
        <begin position="1"/>
        <end position="18"/>
    </location>
</feature>
<gene>
    <name evidence="3" type="ORF">VTL71DRAFT_4746</name>
</gene>
<feature type="compositionally biased region" description="Low complexity" evidence="1">
    <location>
        <begin position="329"/>
        <end position="343"/>
    </location>
</feature>
<evidence type="ECO:0000313" key="4">
    <source>
        <dbReference type="Proteomes" id="UP001595075"/>
    </source>
</evidence>
<feature type="compositionally biased region" description="Basic and acidic residues" evidence="1">
    <location>
        <begin position="906"/>
        <end position="922"/>
    </location>
</feature>
<feature type="region of interest" description="Disordered" evidence="1">
    <location>
        <begin position="719"/>
        <end position="1027"/>
    </location>
</feature>
<keyword evidence="2" id="KW-0732">Signal</keyword>
<feature type="compositionally biased region" description="Polar residues" evidence="1">
    <location>
        <begin position="344"/>
        <end position="353"/>
    </location>
</feature>
<comment type="caution">
    <text evidence="3">The sequence shown here is derived from an EMBL/GenBank/DDBJ whole genome shotgun (WGS) entry which is preliminary data.</text>
</comment>
<dbReference type="Proteomes" id="UP001595075">
    <property type="component" value="Unassembled WGS sequence"/>
</dbReference>
<name>A0ABR4C2W3_9HELO</name>
<feature type="region of interest" description="Disordered" evidence="1">
    <location>
        <begin position="533"/>
        <end position="590"/>
    </location>
</feature>
<evidence type="ECO:0000313" key="3">
    <source>
        <dbReference type="EMBL" id="KAL2064252.1"/>
    </source>
</evidence>
<keyword evidence="4" id="KW-1185">Reference proteome</keyword>
<evidence type="ECO:0000256" key="1">
    <source>
        <dbReference type="SAM" id="MobiDB-lite"/>
    </source>
</evidence>
<feature type="compositionally biased region" description="Pro residues" evidence="1">
    <location>
        <begin position="953"/>
        <end position="966"/>
    </location>
</feature>
<feature type="compositionally biased region" description="Basic and acidic residues" evidence="1">
    <location>
        <begin position="87"/>
        <end position="105"/>
    </location>
</feature>
<feature type="chain" id="PRO_5045325667" evidence="2">
    <location>
        <begin position="19"/>
        <end position="1027"/>
    </location>
</feature>
<reference evidence="3 4" key="1">
    <citation type="journal article" date="2024" name="Commun. Biol.">
        <title>Comparative genomic analysis of thermophilic fungi reveals convergent evolutionary adaptations and gene losses.</title>
        <authorList>
            <person name="Steindorff A.S."/>
            <person name="Aguilar-Pontes M.V."/>
            <person name="Robinson A.J."/>
            <person name="Andreopoulos B."/>
            <person name="LaButti K."/>
            <person name="Kuo A."/>
            <person name="Mondo S."/>
            <person name="Riley R."/>
            <person name="Otillar R."/>
            <person name="Haridas S."/>
            <person name="Lipzen A."/>
            <person name="Grimwood J."/>
            <person name="Schmutz J."/>
            <person name="Clum A."/>
            <person name="Reid I.D."/>
            <person name="Moisan M.C."/>
            <person name="Butler G."/>
            <person name="Nguyen T.T.M."/>
            <person name="Dewar K."/>
            <person name="Conant G."/>
            <person name="Drula E."/>
            <person name="Henrissat B."/>
            <person name="Hansel C."/>
            <person name="Singer S."/>
            <person name="Hutchinson M.I."/>
            <person name="de Vries R.P."/>
            <person name="Natvig D.O."/>
            <person name="Powell A.J."/>
            <person name="Tsang A."/>
            <person name="Grigoriev I.V."/>
        </authorList>
    </citation>
    <scope>NUCLEOTIDE SEQUENCE [LARGE SCALE GENOMIC DNA]</scope>
    <source>
        <strain evidence="3 4">CBS 494.80</strain>
    </source>
</reference>
<sequence length="1027" mass="110339">MRLLAPVLISSLFSLSAAQLSTPEPETPYSWITVTSESPTGPVTYSSYLTTHSTPTPQATPLPAIVQARDKPKPKGFLPRAASNPLVERHEQARDKTSAQKDGSKKEKKANCHSGSKPGAKPNTPKTPATGDPAAVNPKTPKTPATGDPAAVNPKTPKTPATGDPAAVNPKTPKEVPATGDPAAVNPKTPKTPATGDPAAVNPKTPKEVPATGDPAVTPKTPKEVPATGESAVKPNTQKGAPSSGKPTEETGSDPSTGSGAAIANPKSPKPKTDKGDGSKGSTRSKESDKTLDNLAARDSPRIHSPKFAREAVNNLVESSEDNGAAIATSESSTEEGNGSKGTPTSTESSKTVKSLAARETERWKGVLARFFNFFPITEGSSVDKDSEPVRDAKVARVLHSGPWIPLLGVKGESKDEDLKTVARASKDPRPIVHPGPDLGNRAARLARFFNFFPITEGSSGAKDSEPVRDARLARYIHNGPPGNLLGLKGHTVDTESEPVREPRLARLFNFFPITEGSSANKDSEPVRDAKLARQFTPESPDPIRIPRPDYDDPDWKPRPRPGKQARSFKSDDLLPIVKPGSKDDKPKKHSRFFNFFPITEGSSVDKNSEPVRDTKLARFFNFFPITEGSSVDKDSEPVRDTRLARGFPTTNISPGQKGSKPAPPANDVPPRNMLGSLTSFRSQKAVPSKKTLNHRFFNFFPITEGSSVKEDSESVRAARLARDSPEDASPIAERHDYIGKDGNWHTGGKEKRHDYLGDDLKWHRGGKERREAARDPVPGGPPVYQGKEKRHGRIEPDRSSKPLPLPPGVGPDKREAKFLPPKNGDRPGFGKEKRHDRLDQDGNWVPSRGGKEKREPVFLPPKNGDRPGFGKREAKLPAKGSRRPQLGTIHVKKAGYPKGFPKLPSKREPSPGRLDNLKKPEAIQLPKGFRKGPRNAEAMPTGTVPGLDAAAVPPPEGAPTIPIPTDPLAMPLIPTPIPTPTGTSSSSSSPTPTPPSTLRKMVRNVEERAGVHIGPGGRPWWAKEGQ</sequence>